<reference evidence="1 2" key="1">
    <citation type="journal article" date="2018" name="Sci. Rep.">
        <title>Genomic signatures of local adaptation to the degree of environmental predictability in rotifers.</title>
        <authorList>
            <person name="Franch-Gras L."/>
            <person name="Hahn C."/>
            <person name="Garcia-Roger E.M."/>
            <person name="Carmona M.J."/>
            <person name="Serra M."/>
            <person name="Gomez A."/>
        </authorList>
    </citation>
    <scope>NUCLEOTIDE SEQUENCE [LARGE SCALE GENOMIC DNA]</scope>
    <source>
        <strain evidence="1">HYR1</strain>
    </source>
</reference>
<dbReference type="EMBL" id="REGN01007611">
    <property type="protein sequence ID" value="RNA05766.1"/>
    <property type="molecule type" value="Genomic_DNA"/>
</dbReference>
<evidence type="ECO:0000313" key="1">
    <source>
        <dbReference type="EMBL" id="RNA05766.1"/>
    </source>
</evidence>
<gene>
    <name evidence="1" type="ORF">BpHYR1_009549</name>
</gene>
<dbReference type="AlphaFoldDB" id="A0A3M7Q2T1"/>
<evidence type="ECO:0000313" key="2">
    <source>
        <dbReference type="Proteomes" id="UP000276133"/>
    </source>
</evidence>
<proteinExistence type="predicted"/>
<organism evidence="1 2">
    <name type="scientific">Brachionus plicatilis</name>
    <name type="common">Marine rotifer</name>
    <name type="synonym">Brachionus muelleri</name>
    <dbReference type="NCBI Taxonomy" id="10195"/>
    <lineage>
        <taxon>Eukaryota</taxon>
        <taxon>Metazoa</taxon>
        <taxon>Spiralia</taxon>
        <taxon>Gnathifera</taxon>
        <taxon>Rotifera</taxon>
        <taxon>Eurotatoria</taxon>
        <taxon>Monogononta</taxon>
        <taxon>Pseudotrocha</taxon>
        <taxon>Ploima</taxon>
        <taxon>Brachionidae</taxon>
        <taxon>Brachionus</taxon>
    </lineage>
</organism>
<keyword evidence="2" id="KW-1185">Reference proteome</keyword>
<dbReference type="Proteomes" id="UP000276133">
    <property type="component" value="Unassembled WGS sequence"/>
</dbReference>
<protein>
    <submittedName>
        <fullName evidence="1">Uncharacterized protein</fullName>
    </submittedName>
</protein>
<comment type="caution">
    <text evidence="1">The sequence shown here is derived from an EMBL/GenBank/DDBJ whole genome shotgun (WGS) entry which is preliminary data.</text>
</comment>
<accession>A0A3M7Q2T1</accession>
<sequence length="104" mass="11622">MGLTSGLSEGSEMIWLNYSVILRLNELVSSFTTSFIQMANKKLVSLQHNGATTKRIKDISLKQMTKVEEEDSLGNKEVSDGFGTNLLMDRCIVNQLINKIDLIN</sequence>
<name>A0A3M7Q2T1_BRAPC</name>